<dbReference type="Proteomes" id="UP000565521">
    <property type="component" value="Unassembled WGS sequence"/>
</dbReference>
<evidence type="ECO:0000313" key="3">
    <source>
        <dbReference type="EMBL" id="NVO29824.1"/>
    </source>
</evidence>
<organism evidence="3 4">
    <name type="scientific">Hymenobacter lapidiphilus</name>
    <dbReference type="NCBI Taxonomy" id="2608003"/>
    <lineage>
        <taxon>Bacteria</taxon>
        <taxon>Pseudomonadati</taxon>
        <taxon>Bacteroidota</taxon>
        <taxon>Cytophagia</taxon>
        <taxon>Cytophagales</taxon>
        <taxon>Hymenobacteraceae</taxon>
        <taxon>Hymenobacter</taxon>
    </lineage>
</organism>
<dbReference type="GO" id="GO:0016787">
    <property type="term" value="F:hydrolase activity"/>
    <property type="evidence" value="ECO:0007669"/>
    <property type="project" value="UniProtKB-KW"/>
</dbReference>
<dbReference type="InterPro" id="IPR000073">
    <property type="entry name" value="AB_hydrolase_1"/>
</dbReference>
<dbReference type="InterPro" id="IPR000639">
    <property type="entry name" value="Epox_hydrolase-like"/>
</dbReference>
<name>A0A7Y7PL28_9BACT</name>
<dbReference type="FunFam" id="3.40.50.1820:FF:000205">
    <property type="entry name" value="Non-haem bromoperoxidase BPO-A2"/>
    <property type="match status" value="1"/>
</dbReference>
<dbReference type="Pfam" id="PF00561">
    <property type="entry name" value="Abhydrolase_1"/>
    <property type="match status" value="1"/>
</dbReference>
<dbReference type="AlphaFoldDB" id="A0A7Y7PL28"/>
<protein>
    <submittedName>
        <fullName evidence="3">Alpha/beta hydrolase</fullName>
    </submittedName>
</protein>
<dbReference type="InterPro" id="IPR029058">
    <property type="entry name" value="AB_hydrolase_fold"/>
</dbReference>
<gene>
    <name evidence="3" type="ORF">HW554_01285</name>
</gene>
<sequence length="288" mass="32155">MNHIIAGQDTHGNDINLDYIDHGDGKPVVLIHGWPATYKMWEYQLTALVEHGFRVVAYTRRGFGNSSKPFEGHDYDTYADDLKAVLDQLDLQDVTLVGFSMGGGEVARYMSRHSGARVSRVAFISAVTPFLLKTADNPEGVDRQVFDEMIEGVKKDRFDFLQGFGKKFYGVGMLSNPVSEAALDWTQRMCEVADPRATLLSARAWSETDFRQDLAAIEVPTLVIHGGDDALVPAKVSGERMTHFVPHAEFIEYAGAPHGLFIPEKERFNRDLITFVHGGDVQKTADRY</sequence>
<comment type="similarity">
    <text evidence="1">Belongs to the AB hydrolase superfamily. Bacterial non-heme haloperoxidase / perhydrolase family.</text>
</comment>
<dbReference type="Gene3D" id="3.40.50.1820">
    <property type="entry name" value="alpha/beta hydrolase"/>
    <property type="match status" value="1"/>
</dbReference>
<comment type="caution">
    <text evidence="3">The sequence shown here is derived from an EMBL/GenBank/DDBJ whole genome shotgun (WGS) entry which is preliminary data.</text>
</comment>
<evidence type="ECO:0000259" key="2">
    <source>
        <dbReference type="Pfam" id="PF00561"/>
    </source>
</evidence>
<evidence type="ECO:0000256" key="1">
    <source>
        <dbReference type="ARBA" id="ARBA00038128"/>
    </source>
</evidence>
<dbReference type="PANTHER" id="PTHR43433">
    <property type="entry name" value="HYDROLASE, ALPHA/BETA FOLD FAMILY PROTEIN"/>
    <property type="match status" value="1"/>
</dbReference>
<dbReference type="InterPro" id="IPR050471">
    <property type="entry name" value="AB_hydrolase"/>
</dbReference>
<evidence type="ECO:0000313" key="4">
    <source>
        <dbReference type="Proteomes" id="UP000565521"/>
    </source>
</evidence>
<dbReference type="EMBL" id="JABKAU010000002">
    <property type="protein sequence ID" value="NVO29824.1"/>
    <property type="molecule type" value="Genomic_DNA"/>
</dbReference>
<dbReference type="RefSeq" id="WP_176906547.1">
    <property type="nucleotide sequence ID" value="NZ_JABKAU010000002.1"/>
</dbReference>
<reference evidence="3 4" key="1">
    <citation type="submission" date="2020-05" db="EMBL/GenBank/DDBJ databases">
        <title>Hymenobacter terrestris sp. nov. and Hymenobacter lapidiphilus sp. nov., isolated from regoliths in Antarctica.</title>
        <authorList>
            <person name="Sedlacek I."/>
            <person name="Pantucek R."/>
            <person name="Zeman M."/>
            <person name="Holochova P."/>
            <person name="Kralova S."/>
            <person name="Stankova E."/>
            <person name="Sedo O."/>
            <person name="Micenkova L."/>
            <person name="Svec P."/>
            <person name="Gupta V."/>
            <person name="Sood U."/>
            <person name="Korpole U.S."/>
            <person name="Lal R."/>
        </authorList>
    </citation>
    <scope>NUCLEOTIDE SEQUENCE [LARGE SCALE GENOMIC DNA]</scope>
    <source>
        <strain evidence="3 4">P5342</strain>
    </source>
</reference>
<keyword evidence="4" id="KW-1185">Reference proteome</keyword>
<keyword evidence="3" id="KW-0378">Hydrolase</keyword>
<proteinExistence type="inferred from homology"/>
<dbReference type="PANTHER" id="PTHR43433:SF4">
    <property type="entry name" value="NON-HEME CHLOROPEROXIDASE-RELATED"/>
    <property type="match status" value="1"/>
</dbReference>
<feature type="domain" description="AB hydrolase-1" evidence="2">
    <location>
        <begin position="26"/>
        <end position="263"/>
    </location>
</feature>
<dbReference type="PRINTS" id="PR00111">
    <property type="entry name" value="ABHYDROLASE"/>
</dbReference>
<accession>A0A7Y7PL28</accession>
<dbReference type="PRINTS" id="PR00412">
    <property type="entry name" value="EPOXHYDRLASE"/>
</dbReference>
<dbReference type="SUPFAM" id="SSF53474">
    <property type="entry name" value="alpha/beta-Hydrolases"/>
    <property type="match status" value="1"/>
</dbReference>